<sequence>RRDLTMRTTIQTRNRRETDASQRRVHSTECYANRRLLLSVGRVLRGPQNVPEQNG</sequence>
<feature type="non-terminal residue" evidence="2">
    <location>
        <position position="1"/>
    </location>
</feature>
<organism evidence="2 3">
    <name type="scientific">Batillaria attramentaria</name>
    <dbReference type="NCBI Taxonomy" id="370345"/>
    <lineage>
        <taxon>Eukaryota</taxon>
        <taxon>Metazoa</taxon>
        <taxon>Spiralia</taxon>
        <taxon>Lophotrochozoa</taxon>
        <taxon>Mollusca</taxon>
        <taxon>Gastropoda</taxon>
        <taxon>Caenogastropoda</taxon>
        <taxon>Sorbeoconcha</taxon>
        <taxon>Cerithioidea</taxon>
        <taxon>Batillariidae</taxon>
        <taxon>Batillaria</taxon>
    </lineage>
</organism>
<proteinExistence type="predicted"/>
<protein>
    <submittedName>
        <fullName evidence="2">Uncharacterized protein</fullName>
    </submittedName>
</protein>
<name>A0ABD0KT12_9CAEN</name>
<reference evidence="2 3" key="1">
    <citation type="journal article" date="2023" name="Sci. Data">
        <title>Genome assembly of the Korean intertidal mud-creeper Batillaria attramentaria.</title>
        <authorList>
            <person name="Patra A.K."/>
            <person name="Ho P.T."/>
            <person name="Jun S."/>
            <person name="Lee S.J."/>
            <person name="Kim Y."/>
            <person name="Won Y.J."/>
        </authorList>
    </citation>
    <scope>NUCLEOTIDE SEQUENCE [LARGE SCALE GENOMIC DNA]</scope>
    <source>
        <strain evidence="2">Wonlab-2016</strain>
    </source>
</reference>
<feature type="compositionally biased region" description="Polar residues" evidence="1">
    <location>
        <begin position="1"/>
        <end position="12"/>
    </location>
</feature>
<gene>
    <name evidence="2" type="ORF">BaRGS_00018546</name>
</gene>
<dbReference type="AlphaFoldDB" id="A0ABD0KT12"/>
<feature type="region of interest" description="Disordered" evidence="1">
    <location>
        <begin position="1"/>
        <end position="25"/>
    </location>
</feature>
<accession>A0ABD0KT12</accession>
<evidence type="ECO:0000313" key="3">
    <source>
        <dbReference type="Proteomes" id="UP001519460"/>
    </source>
</evidence>
<dbReference type="Proteomes" id="UP001519460">
    <property type="component" value="Unassembled WGS sequence"/>
</dbReference>
<keyword evidence="3" id="KW-1185">Reference proteome</keyword>
<dbReference type="EMBL" id="JACVVK020000129">
    <property type="protein sequence ID" value="KAK7490201.1"/>
    <property type="molecule type" value="Genomic_DNA"/>
</dbReference>
<feature type="non-terminal residue" evidence="2">
    <location>
        <position position="55"/>
    </location>
</feature>
<evidence type="ECO:0000256" key="1">
    <source>
        <dbReference type="SAM" id="MobiDB-lite"/>
    </source>
</evidence>
<comment type="caution">
    <text evidence="2">The sequence shown here is derived from an EMBL/GenBank/DDBJ whole genome shotgun (WGS) entry which is preliminary data.</text>
</comment>
<evidence type="ECO:0000313" key="2">
    <source>
        <dbReference type="EMBL" id="KAK7490201.1"/>
    </source>
</evidence>